<evidence type="ECO:0000256" key="1">
    <source>
        <dbReference type="SAM" id="MobiDB-lite"/>
    </source>
</evidence>
<protein>
    <submittedName>
        <fullName evidence="3">Uncharacterized protein</fullName>
    </submittedName>
</protein>
<dbReference type="EMBL" id="QGKW02001911">
    <property type="protein sequence ID" value="KAF2566633.1"/>
    <property type="molecule type" value="Genomic_DNA"/>
</dbReference>
<feature type="transmembrane region" description="Helical" evidence="2">
    <location>
        <begin position="73"/>
        <end position="92"/>
    </location>
</feature>
<feature type="compositionally biased region" description="Low complexity" evidence="1">
    <location>
        <begin position="227"/>
        <end position="240"/>
    </location>
</feature>
<gene>
    <name evidence="3" type="ORF">F2Q68_00024825</name>
</gene>
<feature type="compositionally biased region" description="Basic and acidic residues" evidence="1">
    <location>
        <begin position="243"/>
        <end position="255"/>
    </location>
</feature>
<dbReference type="AlphaFoldDB" id="A0A8S9IAY7"/>
<sequence>MIGSSCYNAFRTRTVLSASVLQDSKETVLRSVKTSTSAKRRKPVSARNVAARILGEAMSALVAGSQVRSAWAAVWLIMLSLGLAAGGAYLVYKYRLRVSFSPPFSLPCEIRAIMAQYMPLDSQPEVPNHVNDEPVEESRGGEPERHGGVEEIERDEESSRRSRERRGGVDAIERDEESSRRSRERERRRRQRDRERRGVVKEIERETEASRRATEMTIQPLKTPAYSVDDSSSVDSVARRSSPRRDHQMPSESSRRHERKR</sequence>
<evidence type="ECO:0000256" key="2">
    <source>
        <dbReference type="SAM" id="Phobius"/>
    </source>
</evidence>
<evidence type="ECO:0000313" key="4">
    <source>
        <dbReference type="Proteomes" id="UP000712281"/>
    </source>
</evidence>
<accession>A0A8S9IAY7</accession>
<keyword evidence="2" id="KW-1133">Transmembrane helix</keyword>
<dbReference type="Proteomes" id="UP000712281">
    <property type="component" value="Unassembled WGS sequence"/>
</dbReference>
<organism evidence="3 4">
    <name type="scientific">Brassica cretica</name>
    <name type="common">Mustard</name>
    <dbReference type="NCBI Taxonomy" id="69181"/>
    <lineage>
        <taxon>Eukaryota</taxon>
        <taxon>Viridiplantae</taxon>
        <taxon>Streptophyta</taxon>
        <taxon>Embryophyta</taxon>
        <taxon>Tracheophyta</taxon>
        <taxon>Spermatophyta</taxon>
        <taxon>Magnoliopsida</taxon>
        <taxon>eudicotyledons</taxon>
        <taxon>Gunneridae</taxon>
        <taxon>Pentapetalae</taxon>
        <taxon>rosids</taxon>
        <taxon>malvids</taxon>
        <taxon>Brassicales</taxon>
        <taxon>Brassicaceae</taxon>
        <taxon>Brassiceae</taxon>
        <taxon>Brassica</taxon>
    </lineage>
</organism>
<feature type="compositionally biased region" description="Basic and acidic residues" evidence="1">
    <location>
        <begin position="130"/>
        <end position="185"/>
    </location>
</feature>
<name>A0A8S9IAY7_BRACR</name>
<keyword evidence="2" id="KW-0812">Transmembrane</keyword>
<reference evidence="3" key="1">
    <citation type="submission" date="2019-12" db="EMBL/GenBank/DDBJ databases">
        <title>Genome sequencing and annotation of Brassica cretica.</title>
        <authorList>
            <person name="Studholme D.J."/>
            <person name="Sarris P.F."/>
        </authorList>
    </citation>
    <scope>NUCLEOTIDE SEQUENCE</scope>
    <source>
        <strain evidence="3">PFS-001/15</strain>
        <tissue evidence="3">Leaf</tissue>
    </source>
</reference>
<feature type="region of interest" description="Disordered" evidence="1">
    <location>
        <begin position="123"/>
        <end position="261"/>
    </location>
</feature>
<proteinExistence type="predicted"/>
<keyword evidence="2" id="KW-0472">Membrane</keyword>
<feature type="compositionally biased region" description="Basic and acidic residues" evidence="1">
    <location>
        <begin position="192"/>
        <end position="214"/>
    </location>
</feature>
<evidence type="ECO:0000313" key="3">
    <source>
        <dbReference type="EMBL" id="KAF2566633.1"/>
    </source>
</evidence>
<comment type="caution">
    <text evidence="3">The sequence shown here is derived from an EMBL/GenBank/DDBJ whole genome shotgun (WGS) entry which is preliminary data.</text>
</comment>